<dbReference type="InterPro" id="IPR036188">
    <property type="entry name" value="FAD/NAD-bd_sf"/>
</dbReference>
<feature type="domain" description="Glucose-methanol-choline oxidoreductase C-terminal" evidence="15">
    <location>
        <begin position="572"/>
        <end position="709"/>
    </location>
</feature>
<dbReference type="PIRSF" id="PIRSF028937">
    <property type="entry name" value="Lg_Ch_AO"/>
    <property type="match status" value="1"/>
</dbReference>
<dbReference type="EMBL" id="CP144059">
    <property type="protein sequence ID" value="WWD20494.1"/>
    <property type="molecule type" value="Genomic_DNA"/>
</dbReference>
<dbReference type="GeneID" id="43591976"/>
<proteinExistence type="inferred from homology"/>
<evidence type="ECO:0000256" key="5">
    <source>
        <dbReference type="ARBA" id="ARBA00010790"/>
    </source>
</evidence>
<evidence type="ECO:0000256" key="13">
    <source>
        <dbReference type="PIRNR" id="PIRNR028937"/>
    </source>
</evidence>
<evidence type="ECO:0000313" key="17">
    <source>
        <dbReference type="Proteomes" id="UP000322225"/>
    </source>
</evidence>
<dbReference type="PANTHER" id="PTHR46056">
    <property type="entry name" value="LONG-CHAIN-ALCOHOL OXIDASE"/>
    <property type="match status" value="1"/>
</dbReference>
<keyword evidence="9" id="KW-0274">FAD</keyword>
<dbReference type="AlphaFoldDB" id="A0A5M6BS49"/>
<feature type="domain" description="Glucose-methanol-choline oxidoreductase N-terminal" evidence="14">
    <location>
        <begin position="249"/>
        <end position="483"/>
    </location>
</feature>
<sequence>MVHRHNTYAPAEVNETQLETLKAICDTLFQSHTGEEAEKIKARLPKDAPEWQAAAVDEFVSKSFTEIDGAIDHLLQLIGSSLSPTVKADLLTALTLLSTTAGTCILAGGYLKPFAKLSVKEREAIMQSWGSSRITMRRGLMRAFTGLSLFCIYAYSDLLCDAIGYPSPNRRKLYKTLEKPKFAYSFITPRAAVAPSTIPVFNTEVLIIGSGAGGGVASSRIAKDYKTLIVEKGVYAPTGEKSRSQHEAFEELFQNAGIIATESGSTTIFAGSVFGGGTTVNWSGSLKTQHFVRDEWAKEKGLEWFLSDGYTEALDAVCARMGVSEAHIKHSKSNSKLIEGSRKVGYHVDPIPQNTDGHEHACGFCSFGCPYGEKQGTVETFMVDAAKAGAEFLTAAQVHRLLFIAPNDTVPTSIVGNLDDLTYTTSRTKCIGAELDLDDGSKLVVLASKSVVLSAGSINSPAVLLRSGLKNPMIGKNFHCHPCTFVTALFDEQINPWDGAIMTSVSNVVENKDGTHHGAKVEVCMSMPSSIAGAQESWLSSADHKSVMLEYNHSLSFITLVRDRDSGQVFIDANGHPRVKYDISAYDGDSSARAVVAAAEILLSTGAKRISTSQVGVPSYIAEPGHKGLIDPKFKAWVAQVQAASIRPGWAGVGAAHQMGTCQMGTTPSTSVIDPRGRVWNTSNLYIADASVFPTASGVNPMITTMACAWSIAGFLLEDLAAA</sequence>
<dbReference type="RefSeq" id="XP_031857889.1">
    <property type="nucleotide sequence ID" value="XM_032007805.1"/>
</dbReference>
<dbReference type="Pfam" id="PF00732">
    <property type="entry name" value="GMC_oxred_N"/>
    <property type="match status" value="1"/>
</dbReference>
<evidence type="ECO:0000256" key="8">
    <source>
        <dbReference type="ARBA" id="ARBA00022692"/>
    </source>
</evidence>
<dbReference type="Proteomes" id="UP000322225">
    <property type="component" value="Chromosome 9"/>
</dbReference>
<keyword evidence="8" id="KW-0812">Transmembrane</keyword>
<dbReference type="GO" id="GO:0046577">
    <property type="term" value="F:long-chain-alcohol oxidase activity"/>
    <property type="evidence" value="ECO:0007669"/>
    <property type="project" value="UniProtKB-EC"/>
</dbReference>
<evidence type="ECO:0000256" key="7">
    <source>
        <dbReference type="ARBA" id="ARBA00022630"/>
    </source>
</evidence>
<dbReference type="InterPro" id="IPR000172">
    <property type="entry name" value="GMC_OxRdtase_N"/>
</dbReference>
<keyword evidence="7" id="KW-0285">Flavoprotein</keyword>
<dbReference type="SUPFAM" id="SSF51905">
    <property type="entry name" value="FAD/NAD(P)-binding domain"/>
    <property type="match status" value="1"/>
</dbReference>
<keyword evidence="17" id="KW-1185">Reference proteome</keyword>
<dbReference type="OrthoDB" id="269227at2759"/>
<dbReference type="Pfam" id="PF05199">
    <property type="entry name" value="GMC_oxred_C"/>
    <property type="match status" value="1"/>
</dbReference>
<reference evidence="16" key="2">
    <citation type="submission" date="2024-01" db="EMBL/GenBank/DDBJ databases">
        <title>Comparative genomics of Cryptococcus and Kwoniella reveals pathogenesis evolution and contrasting modes of karyotype evolution via chromosome fusion or intercentromeric recombination.</title>
        <authorList>
            <person name="Coelho M.A."/>
            <person name="David-Palma M."/>
            <person name="Shea T."/>
            <person name="Bowers K."/>
            <person name="McGinley-Smith S."/>
            <person name="Mohammad A.W."/>
            <person name="Gnirke A."/>
            <person name="Yurkov A.M."/>
            <person name="Nowrousian M."/>
            <person name="Sun S."/>
            <person name="Cuomo C.A."/>
            <person name="Heitman J."/>
        </authorList>
    </citation>
    <scope>NUCLEOTIDE SEQUENCE</scope>
    <source>
        <strain evidence="16">CBS 12478</strain>
    </source>
</reference>
<comment type="cofactor">
    <cofactor evidence="2">
        <name>FAD</name>
        <dbReference type="ChEBI" id="CHEBI:57692"/>
    </cofactor>
</comment>
<keyword evidence="12" id="KW-0472">Membrane</keyword>
<evidence type="ECO:0000256" key="9">
    <source>
        <dbReference type="ARBA" id="ARBA00022827"/>
    </source>
</evidence>
<keyword evidence="10" id="KW-1133">Transmembrane helix</keyword>
<comment type="function">
    <text evidence="3">Long-chain fatty alcohol oxidase involved in the omega-oxidation pathway of lipid degradation.</text>
</comment>
<dbReference type="EC" id="1.1.3.20" evidence="6 13"/>
<evidence type="ECO:0000256" key="2">
    <source>
        <dbReference type="ARBA" id="ARBA00001974"/>
    </source>
</evidence>
<dbReference type="KEGG" id="ksn:43591976"/>
<evidence type="ECO:0000256" key="11">
    <source>
        <dbReference type="ARBA" id="ARBA00023002"/>
    </source>
</evidence>
<dbReference type="GO" id="GO:0016020">
    <property type="term" value="C:membrane"/>
    <property type="evidence" value="ECO:0007669"/>
    <property type="project" value="UniProtKB-SubCell"/>
</dbReference>
<evidence type="ECO:0000259" key="14">
    <source>
        <dbReference type="Pfam" id="PF00732"/>
    </source>
</evidence>
<dbReference type="InterPro" id="IPR012400">
    <property type="entry name" value="Long_Oxdase"/>
</dbReference>
<evidence type="ECO:0000256" key="1">
    <source>
        <dbReference type="ARBA" id="ARBA00000920"/>
    </source>
</evidence>
<evidence type="ECO:0000256" key="6">
    <source>
        <dbReference type="ARBA" id="ARBA00013125"/>
    </source>
</evidence>
<accession>A0A5M6BS49</accession>
<organism evidence="16 17">
    <name type="scientific">Kwoniella shandongensis</name>
    <dbReference type="NCBI Taxonomy" id="1734106"/>
    <lineage>
        <taxon>Eukaryota</taxon>
        <taxon>Fungi</taxon>
        <taxon>Dikarya</taxon>
        <taxon>Basidiomycota</taxon>
        <taxon>Agaricomycotina</taxon>
        <taxon>Tremellomycetes</taxon>
        <taxon>Tremellales</taxon>
        <taxon>Cryptococcaceae</taxon>
        <taxon>Kwoniella</taxon>
    </lineage>
</organism>
<evidence type="ECO:0000256" key="12">
    <source>
        <dbReference type="ARBA" id="ARBA00023136"/>
    </source>
</evidence>
<comment type="catalytic activity">
    <reaction evidence="1 13">
        <text>a long-chain primary fatty alcohol + O2 = a long-chain fatty aldehyde + H2O2</text>
        <dbReference type="Rhea" id="RHEA:22756"/>
        <dbReference type="ChEBI" id="CHEBI:15379"/>
        <dbReference type="ChEBI" id="CHEBI:16240"/>
        <dbReference type="ChEBI" id="CHEBI:17176"/>
        <dbReference type="ChEBI" id="CHEBI:77396"/>
        <dbReference type="EC" id="1.1.3.20"/>
    </reaction>
</comment>
<comment type="similarity">
    <text evidence="5 13">Belongs to the GMC oxidoreductase family.</text>
</comment>
<dbReference type="Gene3D" id="3.50.50.60">
    <property type="entry name" value="FAD/NAD(P)-binding domain"/>
    <property type="match status" value="2"/>
</dbReference>
<evidence type="ECO:0000259" key="15">
    <source>
        <dbReference type="Pfam" id="PF05199"/>
    </source>
</evidence>
<dbReference type="PANTHER" id="PTHR46056:SF12">
    <property type="entry name" value="LONG-CHAIN-ALCOHOL OXIDASE"/>
    <property type="match status" value="1"/>
</dbReference>
<evidence type="ECO:0000256" key="10">
    <source>
        <dbReference type="ARBA" id="ARBA00022989"/>
    </source>
</evidence>
<name>A0A5M6BS49_9TREE</name>
<dbReference type="InterPro" id="IPR007867">
    <property type="entry name" value="GMC_OxRtase_C"/>
</dbReference>
<protein>
    <recommendedName>
        <fullName evidence="6 13">Long-chain-alcohol oxidase</fullName>
        <ecNumber evidence="6 13">1.1.3.20</ecNumber>
    </recommendedName>
</protein>
<evidence type="ECO:0000256" key="4">
    <source>
        <dbReference type="ARBA" id="ARBA00004370"/>
    </source>
</evidence>
<evidence type="ECO:0000256" key="3">
    <source>
        <dbReference type="ARBA" id="ARBA00003842"/>
    </source>
</evidence>
<reference evidence="16" key="1">
    <citation type="submission" date="2017-08" db="EMBL/GenBank/DDBJ databases">
        <authorList>
            <person name="Cuomo C."/>
            <person name="Billmyre B."/>
            <person name="Heitman J."/>
        </authorList>
    </citation>
    <scope>NUCLEOTIDE SEQUENCE</scope>
    <source>
        <strain evidence="16">CBS 12478</strain>
    </source>
</reference>
<comment type="subcellular location">
    <subcellularLocation>
        <location evidence="4">Membrane</location>
    </subcellularLocation>
</comment>
<dbReference type="GO" id="GO:0050660">
    <property type="term" value="F:flavin adenine dinucleotide binding"/>
    <property type="evidence" value="ECO:0007669"/>
    <property type="project" value="InterPro"/>
</dbReference>
<keyword evidence="11 13" id="KW-0560">Oxidoreductase</keyword>
<evidence type="ECO:0000313" key="16">
    <source>
        <dbReference type="EMBL" id="WWD20494.1"/>
    </source>
</evidence>
<gene>
    <name evidence="16" type="ORF">CI109_104970</name>
</gene>